<proteinExistence type="predicted"/>
<dbReference type="GO" id="GO:0007064">
    <property type="term" value="P:mitotic sister chromatid cohesion"/>
    <property type="evidence" value="ECO:0007669"/>
    <property type="project" value="UniProtKB-ARBA"/>
</dbReference>
<evidence type="ECO:0000313" key="13">
    <source>
        <dbReference type="EMBL" id="ODQ63391.1"/>
    </source>
</evidence>
<dbReference type="InterPro" id="IPR001126">
    <property type="entry name" value="UmuC"/>
</dbReference>
<keyword evidence="5" id="KW-0863">Zinc-finger</keyword>
<sequence length="730" mass="82392">MKTSAYTFRNLYDLEKKNTSYASPLAVIAHIDLDAFYAQCEQVRLGLKATDPVVCRQWNGLIAIGYGARKYGISRHENVASAKEKCPGIILAHVATFKMGEAHWKYHEDPDSQTHKVSLDPYRRESRRILSIFKNYCNIIEKASIDESFLDLGKLVLQKALELFPELLVNEVGFDMENKLPEPPKLTDFPEQYRCFGNEVIMITTRDTNSIEKSEKGVEAAEVYQKKPDELIESTMPCISLKSENFEACTSDEHLPKNNKNNISKANDDEPLPKDFEIKDWDDVLILLASNLVSSMRQELFNRLGYTCSAGIGRVRTIAKLASGMNKPNKQTVVRNCAIESFMSNFEATDIPGLGGKKGTSIARILNLPNSGSLSILREFSLPELEEKLHDATIAQKLYNSLRGLDYGEINTRVDVKSMQSSKQFRPGIKDHEIAVKWLKVYSGELAVRIGELEEETGTKRRPRVLRINHRQFQPSLIQRSRQMPIPDVPMDKLQDMLFINSCQLLKELEQESLAASYGHITIYPAALLSLGVSNFEGPGENGKKIVDFFSQISDDKLQSNLKKDLEKLPFETASLVTEKQQSRKANPKIGPSKYLSARTETESSLLKKKVDPIEGLDRFFSLGKAEKTAPSERKSGLENESSNNRLFFPCEKCDKSIYIEDIPEHSDWHFAKDMAQKQRLSSPISLLSSPSTFKLPIAKQSSMKNQELGRSGSVKKKVKLEKGQTKLKF</sequence>
<dbReference type="InterPro" id="IPR043128">
    <property type="entry name" value="Rev_trsase/Diguanyl_cyclase"/>
</dbReference>
<dbReference type="FunFam" id="3.40.1170.60:FF:000008">
    <property type="entry name" value="DNA polymerase eta subunit"/>
    <property type="match status" value="1"/>
</dbReference>
<dbReference type="GO" id="GO:0008270">
    <property type="term" value="F:zinc ion binding"/>
    <property type="evidence" value="ECO:0007669"/>
    <property type="project" value="UniProtKB-KW"/>
</dbReference>
<gene>
    <name evidence="13" type="ORF">NADFUDRAFT_53658</name>
</gene>
<dbReference type="GO" id="GO:0070987">
    <property type="term" value="P:error-free translesion synthesis"/>
    <property type="evidence" value="ECO:0007669"/>
    <property type="project" value="UniProtKB-ARBA"/>
</dbReference>
<reference evidence="13 14" key="1">
    <citation type="journal article" date="2016" name="Proc. Natl. Acad. Sci. U.S.A.">
        <title>Comparative genomics of biotechnologically important yeasts.</title>
        <authorList>
            <person name="Riley R."/>
            <person name="Haridas S."/>
            <person name="Wolfe K.H."/>
            <person name="Lopes M.R."/>
            <person name="Hittinger C.T."/>
            <person name="Goeker M."/>
            <person name="Salamov A.A."/>
            <person name="Wisecaver J.H."/>
            <person name="Long T.M."/>
            <person name="Calvey C.H."/>
            <person name="Aerts A.L."/>
            <person name="Barry K.W."/>
            <person name="Choi C."/>
            <person name="Clum A."/>
            <person name="Coughlan A.Y."/>
            <person name="Deshpande S."/>
            <person name="Douglass A.P."/>
            <person name="Hanson S.J."/>
            <person name="Klenk H.-P."/>
            <person name="LaButti K.M."/>
            <person name="Lapidus A."/>
            <person name="Lindquist E.A."/>
            <person name="Lipzen A.M."/>
            <person name="Meier-Kolthoff J.P."/>
            <person name="Ohm R.A."/>
            <person name="Otillar R.P."/>
            <person name="Pangilinan J.L."/>
            <person name="Peng Y."/>
            <person name="Rokas A."/>
            <person name="Rosa C.A."/>
            <person name="Scheuner C."/>
            <person name="Sibirny A.A."/>
            <person name="Slot J.C."/>
            <person name="Stielow J.B."/>
            <person name="Sun H."/>
            <person name="Kurtzman C.P."/>
            <person name="Blackwell M."/>
            <person name="Grigoriev I.V."/>
            <person name="Jeffries T.W."/>
        </authorList>
    </citation>
    <scope>NUCLEOTIDE SEQUENCE [LARGE SCALE GENOMIC DNA]</scope>
    <source>
        <strain evidence="13 14">DSM 6958</strain>
    </source>
</reference>
<dbReference type="InterPro" id="IPR017961">
    <property type="entry name" value="DNA_pol_Y-fam_little_finger"/>
</dbReference>
<dbReference type="GO" id="GO:0006281">
    <property type="term" value="P:DNA repair"/>
    <property type="evidence" value="ECO:0007669"/>
    <property type="project" value="UniProtKB-KW"/>
</dbReference>
<feature type="region of interest" description="Disordered" evidence="10">
    <location>
        <begin position="698"/>
        <end position="730"/>
    </location>
</feature>
<evidence type="ECO:0000259" key="12">
    <source>
        <dbReference type="PROSITE" id="PS51907"/>
    </source>
</evidence>
<keyword evidence="3" id="KW-0479">Metal-binding</keyword>
<dbReference type="Proteomes" id="UP000095009">
    <property type="component" value="Unassembled WGS sequence"/>
</dbReference>
<feature type="domain" description="UmuC" evidence="11">
    <location>
        <begin position="28"/>
        <end position="355"/>
    </location>
</feature>
<dbReference type="PROSITE" id="PS51907">
    <property type="entry name" value="ZF_UBZ3"/>
    <property type="match status" value="1"/>
</dbReference>
<dbReference type="GO" id="GO:0003684">
    <property type="term" value="F:damaged DNA binding"/>
    <property type="evidence" value="ECO:0007669"/>
    <property type="project" value="InterPro"/>
</dbReference>
<comment type="subcellular location">
    <subcellularLocation>
        <location evidence="1">Nucleus</location>
    </subcellularLocation>
</comment>
<dbReference type="PANTHER" id="PTHR45873">
    <property type="entry name" value="DNA POLYMERASE ETA"/>
    <property type="match status" value="1"/>
</dbReference>
<dbReference type="Gene3D" id="1.10.150.20">
    <property type="entry name" value="5' to 3' exonuclease, C-terminal subdomain"/>
    <property type="match status" value="1"/>
</dbReference>
<dbReference type="InterPro" id="IPR041298">
    <property type="entry name" value="UBZ3"/>
</dbReference>
<dbReference type="GO" id="GO:0042276">
    <property type="term" value="P:error-prone translesion synthesis"/>
    <property type="evidence" value="ECO:0007669"/>
    <property type="project" value="TreeGrafter"/>
</dbReference>
<dbReference type="GO" id="GO:0005634">
    <property type="term" value="C:nucleus"/>
    <property type="evidence" value="ECO:0007669"/>
    <property type="project" value="UniProtKB-SubCell"/>
</dbReference>
<dbReference type="Pfam" id="PF00817">
    <property type="entry name" value="IMS"/>
    <property type="match status" value="1"/>
</dbReference>
<keyword evidence="7" id="KW-0234">DNA repair</keyword>
<dbReference type="PIRSF" id="PIRSF036603">
    <property type="entry name" value="DPol_eta"/>
    <property type="match status" value="1"/>
</dbReference>
<keyword evidence="2" id="KW-0808">Transferase</keyword>
<dbReference type="PANTHER" id="PTHR45873:SF1">
    <property type="entry name" value="DNA POLYMERASE ETA"/>
    <property type="match status" value="1"/>
</dbReference>
<evidence type="ECO:0000256" key="3">
    <source>
        <dbReference type="ARBA" id="ARBA00022723"/>
    </source>
</evidence>
<dbReference type="InterPro" id="IPR043502">
    <property type="entry name" value="DNA/RNA_pol_sf"/>
</dbReference>
<evidence type="ECO:0000256" key="9">
    <source>
        <dbReference type="ARBA" id="ARBA00044975"/>
    </source>
</evidence>
<keyword evidence="8" id="KW-0539">Nucleus</keyword>
<dbReference type="Gene3D" id="3.30.1490.100">
    <property type="entry name" value="DNA polymerase, Y-family, little finger domain"/>
    <property type="match status" value="1"/>
</dbReference>
<dbReference type="InterPro" id="IPR036775">
    <property type="entry name" value="DNA_pol_Y-fam_lit_finger_sf"/>
</dbReference>
<evidence type="ECO:0000256" key="4">
    <source>
        <dbReference type="ARBA" id="ARBA00022763"/>
    </source>
</evidence>
<feature type="region of interest" description="Disordered" evidence="10">
    <location>
        <begin position="252"/>
        <end position="271"/>
    </location>
</feature>
<dbReference type="Gene3D" id="3.40.1170.60">
    <property type="match status" value="1"/>
</dbReference>
<evidence type="ECO:0000256" key="8">
    <source>
        <dbReference type="ARBA" id="ARBA00023242"/>
    </source>
</evidence>
<organism evidence="13 14">
    <name type="scientific">Nadsonia fulvescens var. elongata DSM 6958</name>
    <dbReference type="NCBI Taxonomy" id="857566"/>
    <lineage>
        <taxon>Eukaryota</taxon>
        <taxon>Fungi</taxon>
        <taxon>Dikarya</taxon>
        <taxon>Ascomycota</taxon>
        <taxon>Saccharomycotina</taxon>
        <taxon>Dipodascomycetes</taxon>
        <taxon>Dipodascales</taxon>
        <taxon>Dipodascales incertae sedis</taxon>
        <taxon>Nadsonia</taxon>
    </lineage>
</organism>
<dbReference type="GO" id="GO:0005657">
    <property type="term" value="C:replication fork"/>
    <property type="evidence" value="ECO:0007669"/>
    <property type="project" value="UniProtKB-ARBA"/>
</dbReference>
<protein>
    <recommendedName>
        <fullName evidence="9">DNA polymerase eta</fullName>
    </recommendedName>
</protein>
<dbReference type="PROSITE" id="PS50173">
    <property type="entry name" value="UMUC"/>
    <property type="match status" value="1"/>
</dbReference>
<accession>A0A1E3PDE0</accession>
<dbReference type="InterPro" id="IPR052230">
    <property type="entry name" value="DNA_polymerase_eta"/>
</dbReference>
<dbReference type="Pfam" id="PF11799">
    <property type="entry name" value="IMS_C"/>
    <property type="match status" value="1"/>
</dbReference>
<evidence type="ECO:0000313" key="14">
    <source>
        <dbReference type="Proteomes" id="UP000095009"/>
    </source>
</evidence>
<name>A0A1E3PDE0_9ASCO</name>
<evidence type="ECO:0000256" key="1">
    <source>
        <dbReference type="ARBA" id="ARBA00004123"/>
    </source>
</evidence>
<dbReference type="Pfam" id="PF18439">
    <property type="entry name" value="zf_UBZ"/>
    <property type="match status" value="1"/>
</dbReference>
<dbReference type="AlphaFoldDB" id="A0A1E3PDE0"/>
<dbReference type="GO" id="GO:0035861">
    <property type="term" value="C:site of double-strand break"/>
    <property type="evidence" value="ECO:0007669"/>
    <property type="project" value="TreeGrafter"/>
</dbReference>
<keyword evidence="4" id="KW-0227">DNA damage</keyword>
<dbReference type="Gene3D" id="3.30.70.270">
    <property type="match status" value="1"/>
</dbReference>
<feature type="compositionally biased region" description="Basic and acidic residues" evidence="10">
    <location>
        <begin position="721"/>
        <end position="730"/>
    </location>
</feature>
<dbReference type="STRING" id="857566.A0A1E3PDE0"/>
<evidence type="ECO:0000259" key="11">
    <source>
        <dbReference type="PROSITE" id="PS50173"/>
    </source>
</evidence>
<evidence type="ECO:0000256" key="5">
    <source>
        <dbReference type="ARBA" id="ARBA00022771"/>
    </source>
</evidence>
<evidence type="ECO:0000256" key="7">
    <source>
        <dbReference type="ARBA" id="ARBA00023204"/>
    </source>
</evidence>
<feature type="domain" description="UBZ3-type" evidence="12">
    <location>
        <begin position="644"/>
        <end position="678"/>
    </location>
</feature>
<evidence type="ECO:0000256" key="2">
    <source>
        <dbReference type="ARBA" id="ARBA00022679"/>
    </source>
</evidence>
<dbReference type="EMBL" id="KV454415">
    <property type="protein sequence ID" value="ODQ63391.1"/>
    <property type="molecule type" value="Genomic_DNA"/>
</dbReference>
<evidence type="ECO:0000256" key="6">
    <source>
        <dbReference type="ARBA" id="ARBA00022833"/>
    </source>
</evidence>
<dbReference type="SUPFAM" id="SSF56672">
    <property type="entry name" value="DNA/RNA polymerases"/>
    <property type="match status" value="1"/>
</dbReference>
<keyword evidence="6" id="KW-0862">Zinc</keyword>
<dbReference type="SUPFAM" id="SSF100879">
    <property type="entry name" value="Lesion bypass DNA polymerase (Y-family), little finger domain"/>
    <property type="match status" value="1"/>
</dbReference>
<dbReference type="OrthoDB" id="5723at2759"/>
<keyword evidence="14" id="KW-1185">Reference proteome</keyword>
<dbReference type="GO" id="GO:0003887">
    <property type="term" value="F:DNA-directed DNA polymerase activity"/>
    <property type="evidence" value="ECO:0007669"/>
    <property type="project" value="TreeGrafter"/>
</dbReference>
<evidence type="ECO:0000256" key="10">
    <source>
        <dbReference type="SAM" id="MobiDB-lite"/>
    </source>
</evidence>
<dbReference type="GO" id="GO:0009314">
    <property type="term" value="P:response to radiation"/>
    <property type="evidence" value="ECO:0007669"/>
    <property type="project" value="TreeGrafter"/>
</dbReference>